<comment type="caution">
    <text evidence="3">The sequence shown here is derived from an EMBL/GenBank/DDBJ whole genome shotgun (WGS) entry which is preliminary data.</text>
</comment>
<dbReference type="InterPro" id="IPR000195">
    <property type="entry name" value="Rab-GAP-TBC_dom"/>
</dbReference>
<dbReference type="Proteomes" id="UP001345013">
    <property type="component" value="Unassembled WGS sequence"/>
</dbReference>
<gene>
    <name evidence="3" type="primary">GYP8</name>
    <name evidence="3" type="ORF">LTR24_005647</name>
</gene>
<feature type="domain" description="Rab-GAP TBC" evidence="2">
    <location>
        <begin position="50"/>
        <end position="236"/>
    </location>
</feature>
<evidence type="ECO:0000313" key="3">
    <source>
        <dbReference type="EMBL" id="KAK5091999.1"/>
    </source>
</evidence>
<proteinExistence type="predicted"/>
<accession>A0ABR0K8D7</accession>
<dbReference type="PANTHER" id="PTHR20913:SF7">
    <property type="entry name" value="RE60063P"/>
    <property type="match status" value="1"/>
</dbReference>
<evidence type="ECO:0000256" key="1">
    <source>
        <dbReference type="ARBA" id="ARBA00022468"/>
    </source>
</evidence>
<keyword evidence="4" id="KW-1185">Reference proteome</keyword>
<dbReference type="Pfam" id="PF00566">
    <property type="entry name" value="RabGAP-TBC"/>
    <property type="match status" value="1"/>
</dbReference>
<dbReference type="PROSITE" id="PS50086">
    <property type="entry name" value="TBC_RABGAP"/>
    <property type="match status" value="1"/>
</dbReference>
<dbReference type="PANTHER" id="PTHR20913">
    <property type="entry name" value="TBC1 DOMAIN FAMILY MEMBER 20/GTPASE"/>
    <property type="match status" value="1"/>
</dbReference>
<dbReference type="SUPFAM" id="SSF47923">
    <property type="entry name" value="Ypt/Rab-GAP domain of gyp1p"/>
    <property type="match status" value="2"/>
</dbReference>
<dbReference type="Gene3D" id="1.10.472.80">
    <property type="entry name" value="Ypt/Rab-GAP domain of gyp1p, domain 3"/>
    <property type="match status" value="1"/>
</dbReference>
<name>A0ABR0K8D7_9EURO</name>
<protein>
    <submittedName>
        <fullName evidence="3">GTPase-activating protein gyp8</fullName>
    </submittedName>
</protein>
<dbReference type="InterPro" id="IPR035969">
    <property type="entry name" value="Rab-GAP_TBC_sf"/>
</dbReference>
<dbReference type="Gene3D" id="1.10.8.1310">
    <property type="match status" value="1"/>
</dbReference>
<organism evidence="3 4">
    <name type="scientific">Lithohypha guttulata</name>
    <dbReference type="NCBI Taxonomy" id="1690604"/>
    <lineage>
        <taxon>Eukaryota</taxon>
        <taxon>Fungi</taxon>
        <taxon>Dikarya</taxon>
        <taxon>Ascomycota</taxon>
        <taxon>Pezizomycotina</taxon>
        <taxon>Eurotiomycetes</taxon>
        <taxon>Chaetothyriomycetidae</taxon>
        <taxon>Chaetothyriales</taxon>
        <taxon>Trichomeriaceae</taxon>
        <taxon>Lithohypha</taxon>
    </lineage>
</organism>
<evidence type="ECO:0000313" key="4">
    <source>
        <dbReference type="Proteomes" id="UP001345013"/>
    </source>
</evidence>
<dbReference type="EMBL" id="JAVRRG010000066">
    <property type="protein sequence ID" value="KAK5091999.1"/>
    <property type="molecule type" value="Genomic_DNA"/>
</dbReference>
<dbReference type="InterPro" id="IPR045913">
    <property type="entry name" value="TBC20/Gyp8-like"/>
</dbReference>
<reference evidence="3 4" key="1">
    <citation type="submission" date="2023-08" db="EMBL/GenBank/DDBJ databases">
        <title>Black Yeasts Isolated from many extreme environments.</title>
        <authorList>
            <person name="Coleine C."/>
            <person name="Stajich J.E."/>
            <person name="Selbmann L."/>
        </authorList>
    </citation>
    <scope>NUCLEOTIDE SEQUENCE [LARGE SCALE GENOMIC DNA]</scope>
    <source>
        <strain evidence="3 4">CCFEE 5885</strain>
    </source>
</reference>
<evidence type="ECO:0000259" key="2">
    <source>
        <dbReference type="PROSITE" id="PS50086"/>
    </source>
</evidence>
<dbReference type="SMART" id="SM00164">
    <property type="entry name" value="TBC"/>
    <property type="match status" value="1"/>
</dbReference>
<keyword evidence="1" id="KW-0343">GTPase activation</keyword>
<sequence>MPFAIFGSPADGAVREKQNDQSDKREAIRAACQEGDIGALVGLADSAGGLLDDEFRATAWPLLLGCTNRDIGELVWAKWQDLPQHSDEEQVQKDVDRAFVYYPSNETQQSMQHKRTELFELITSVLRRNPMLHYFQGYHDIAQVFLLVLGKGAAFPAVSRVSLLRIRDYMLSSLNPGLKQLHLIPAILKCSDPELAAHLEGTRPYFALPAALTLYAHDIQEYSEITRLYDFILAHEPVLSLYLFAALIVSRREEILEIEHDDSDMLLFTLQKLPQPLDLQALIDRSLDMFQIYPPERLPGPAWRKISSNSVLKTCRRRLQEQDLDEARGLFSKQSRELAREELITRVVRQLSRNRRPIISLGATVLVGVLSYYLRNHGHVWTILYRFTEAFHR</sequence>